<reference evidence="3" key="1">
    <citation type="journal article" date="2020" name="Nature">
        <title>Giant virus diversity and host interactions through global metagenomics.</title>
        <authorList>
            <person name="Schulz F."/>
            <person name="Roux S."/>
            <person name="Paez-Espino D."/>
            <person name="Jungbluth S."/>
            <person name="Walsh D.A."/>
            <person name="Denef V.J."/>
            <person name="McMahon K.D."/>
            <person name="Konstantinidis K.T."/>
            <person name="Eloe-Fadrosh E.A."/>
            <person name="Kyrpides N.C."/>
            <person name="Woyke T."/>
        </authorList>
    </citation>
    <scope>NUCLEOTIDE SEQUENCE</scope>
    <source>
        <strain evidence="3">GVMAG-M-3300023179-99</strain>
    </source>
</reference>
<dbReference type="Pfam" id="PF04451">
    <property type="entry name" value="Capsid_NCLDV"/>
    <property type="match status" value="1"/>
</dbReference>
<feature type="domain" description="Major capsid protein C-terminal" evidence="1">
    <location>
        <begin position="295"/>
        <end position="461"/>
    </location>
</feature>
<dbReference type="InterPro" id="IPR007542">
    <property type="entry name" value="MCP_C"/>
</dbReference>
<dbReference type="SUPFAM" id="SSF49749">
    <property type="entry name" value="Group II dsDNA viruses VP"/>
    <property type="match status" value="2"/>
</dbReference>
<feature type="domain" description="Major capsid protein N-terminal" evidence="2">
    <location>
        <begin position="25"/>
        <end position="241"/>
    </location>
</feature>
<proteinExistence type="predicted"/>
<dbReference type="InterPro" id="IPR038519">
    <property type="entry name" value="MCP_C_sf"/>
</dbReference>
<organism evidence="3">
    <name type="scientific">viral metagenome</name>
    <dbReference type="NCBI Taxonomy" id="1070528"/>
    <lineage>
        <taxon>unclassified sequences</taxon>
        <taxon>metagenomes</taxon>
        <taxon>organismal metagenomes</taxon>
    </lineage>
</organism>
<accession>A0A6C0HES2</accession>
<dbReference type="AlphaFoldDB" id="A0A6C0HES2"/>
<protein>
    <recommendedName>
        <fullName evidence="4">Major capsid protein N-terminal domain-containing protein</fullName>
    </recommendedName>
</protein>
<dbReference type="Gene3D" id="2.70.9.10">
    <property type="entry name" value="Adenovirus Type 2 Hexon, domain 4"/>
    <property type="match status" value="1"/>
</dbReference>
<evidence type="ECO:0000259" key="2">
    <source>
        <dbReference type="Pfam" id="PF16903"/>
    </source>
</evidence>
<evidence type="ECO:0008006" key="4">
    <source>
        <dbReference type="Google" id="ProtNLM"/>
    </source>
</evidence>
<sequence length="542" mass="60568">MPGGLMQLVNKGAQDQLVTGQPSFTHFKSVYKRHTEFAMEHFVLNFRSVNLNLLPTQPKSLRCKVDRNAQLVHDCYVNVTIPDIYSPVNPTTPGFATGYEFEWIDNLGYNMINSVSLLINGTAIVTHSGEWMKLYSYLSHNGTMRLKVDRMVGNIPEVKDPANAYGRFNQYPHSISRPGAQAAPSILGRELMIPLHFWFCEDVGAALPLIALQYSDVEIVVEFASIYQLFTVRDVDPASPTFRQRIGPNPANPLYAMNRFLSPPNVDASPLNPSLTSWSLRPSVQANYIFLNDAEMAQFAKSDTSYIIKDLRPVTRQGVRGPSTDVELVMTNLCTRIVWTAQRSDFLANNDYDNYTNWLGPPTLKQVGSTPITSIYSSGQQQGSNVALRDNLVEATIIFDGKNREETKTVAFYSLLQNYKHVEGAPLPGVYMYSFALDHEKQPSGHANGSMFNSTTLRISTLEPPVLPASQGTSVCILKSTAFNPRPTIVVDPSQYNPEEVIFTINRTVQQTVPYSYTVTTHVESYNFLRVFRGIGNVVFSS</sequence>
<name>A0A6C0HES2_9ZZZZ</name>
<dbReference type="Gene3D" id="2.70.9.20">
    <property type="entry name" value="Major capsid protein Vp54"/>
    <property type="match status" value="1"/>
</dbReference>
<dbReference type="InterPro" id="IPR016112">
    <property type="entry name" value="VP_dsDNA_II"/>
</dbReference>
<dbReference type="EMBL" id="MN739946">
    <property type="protein sequence ID" value="QHT79108.1"/>
    <property type="molecule type" value="Genomic_DNA"/>
</dbReference>
<evidence type="ECO:0000313" key="3">
    <source>
        <dbReference type="EMBL" id="QHT79108.1"/>
    </source>
</evidence>
<dbReference type="Pfam" id="PF16903">
    <property type="entry name" value="Capsid_N"/>
    <property type="match status" value="1"/>
</dbReference>
<dbReference type="InterPro" id="IPR031654">
    <property type="entry name" value="Capsid_N"/>
</dbReference>
<dbReference type="GO" id="GO:0005198">
    <property type="term" value="F:structural molecule activity"/>
    <property type="evidence" value="ECO:0007669"/>
    <property type="project" value="InterPro"/>
</dbReference>
<evidence type="ECO:0000259" key="1">
    <source>
        <dbReference type="Pfam" id="PF04451"/>
    </source>
</evidence>